<dbReference type="PROSITE" id="PS00463">
    <property type="entry name" value="ZN2_CY6_FUNGAL_1"/>
    <property type="match status" value="1"/>
</dbReference>
<gene>
    <name evidence="6" type="ORF">ASPCAL04913</name>
</gene>
<keyword evidence="2" id="KW-0238">DNA-binding</keyword>
<dbReference type="STRING" id="454130.A0A0U5C6E6"/>
<dbReference type="OMA" id="RAFFHDY"/>
<keyword evidence="7" id="KW-1185">Reference proteome</keyword>
<evidence type="ECO:0000256" key="3">
    <source>
        <dbReference type="ARBA" id="ARBA00023163"/>
    </source>
</evidence>
<dbReference type="SMART" id="SM00066">
    <property type="entry name" value="GAL4"/>
    <property type="match status" value="1"/>
</dbReference>
<dbReference type="Gene3D" id="4.10.240.10">
    <property type="entry name" value="Zn(2)-C6 fungal-type DNA-binding domain"/>
    <property type="match status" value="1"/>
</dbReference>
<keyword evidence="1" id="KW-0805">Transcription regulation</keyword>
<evidence type="ECO:0000256" key="1">
    <source>
        <dbReference type="ARBA" id="ARBA00023015"/>
    </source>
</evidence>
<dbReference type="Pfam" id="PF00172">
    <property type="entry name" value="Zn_clus"/>
    <property type="match status" value="1"/>
</dbReference>
<dbReference type="InterPro" id="IPR001138">
    <property type="entry name" value="Zn2Cys6_DnaBD"/>
</dbReference>
<sequence>MVYFGPSRGCLTCKKRRKKCDETRPSCLRCLNTNRVCRGYEAHANGNLIFRQHEQQSNTQPPRPLPFHSMARKCSLPVRVPVPGSSSLPPDILPKEVPRDVMGECALRAFFYDFCIVPINPTLSRGFLGGLERMVHRSGLQSQVAKACMAVGYASHGVKLFRPFFVQEAEELYHELLSALAQAIRDPGAIDKEPTVVMAILLGLYEMIMARDTAPGNHAAHAGGLAALLRIENDPLSLLEAVCSGRSLLPNALRGQGMFSTVCSLGRGKDLDTLLLRLQSICRASETLLSQPSLHGTEQLRILLAEASALNTDIAQWQQAQSDKFKPTTARHIKPDYTSRQFRPGVGSWPGRVDVYFDMSFAAIWNISRTARCFLLDLIIRISEILEPEASEQAPYKRDLITLLCDIIASIPYLLTEDVQAFLRQDATHDISNPGRAAGGLLLMHQLYALSKLPTVFPEMQEYFKRCLGWIGERMGIGQASLFAKDADIKMEYVTSGCVIIWAALLV</sequence>
<proteinExistence type="predicted"/>
<dbReference type="EMBL" id="CDMC01000004">
    <property type="protein sequence ID" value="CEL03769.1"/>
    <property type="molecule type" value="Genomic_DNA"/>
</dbReference>
<feature type="domain" description="Zn(2)-C6 fungal-type" evidence="5">
    <location>
        <begin position="9"/>
        <end position="37"/>
    </location>
</feature>
<evidence type="ECO:0000313" key="6">
    <source>
        <dbReference type="EMBL" id="CEL03769.1"/>
    </source>
</evidence>
<reference evidence="7" key="1">
    <citation type="journal article" date="2016" name="Genome Announc.">
        <title>Draft genome sequences of fungus Aspergillus calidoustus.</title>
        <authorList>
            <person name="Horn F."/>
            <person name="Linde J."/>
            <person name="Mattern D.J."/>
            <person name="Walther G."/>
            <person name="Guthke R."/>
            <person name="Scherlach K."/>
            <person name="Martin K."/>
            <person name="Brakhage A.A."/>
            <person name="Petzke L."/>
            <person name="Valiante V."/>
        </authorList>
    </citation>
    <scope>NUCLEOTIDE SEQUENCE [LARGE SCALE GENOMIC DNA]</scope>
    <source>
        <strain evidence="7">SF006504</strain>
    </source>
</reference>
<dbReference type="GO" id="GO:0000981">
    <property type="term" value="F:DNA-binding transcription factor activity, RNA polymerase II-specific"/>
    <property type="evidence" value="ECO:0007669"/>
    <property type="project" value="InterPro"/>
</dbReference>
<dbReference type="CDD" id="cd00067">
    <property type="entry name" value="GAL4"/>
    <property type="match status" value="1"/>
</dbReference>
<dbReference type="InterPro" id="IPR053175">
    <property type="entry name" value="DHMBA_Reg_Transcription_Factor"/>
</dbReference>
<dbReference type="GO" id="GO:0003677">
    <property type="term" value="F:DNA binding"/>
    <property type="evidence" value="ECO:0007669"/>
    <property type="project" value="UniProtKB-KW"/>
</dbReference>
<dbReference type="PROSITE" id="PS50048">
    <property type="entry name" value="ZN2_CY6_FUNGAL_2"/>
    <property type="match status" value="1"/>
</dbReference>
<dbReference type="GO" id="GO:0008270">
    <property type="term" value="F:zinc ion binding"/>
    <property type="evidence" value="ECO:0007669"/>
    <property type="project" value="InterPro"/>
</dbReference>
<evidence type="ECO:0000256" key="2">
    <source>
        <dbReference type="ARBA" id="ARBA00023125"/>
    </source>
</evidence>
<dbReference type="InterPro" id="IPR036864">
    <property type="entry name" value="Zn2-C6_fun-type_DNA-bd_sf"/>
</dbReference>
<dbReference type="AlphaFoldDB" id="A0A0U5C6E6"/>
<evidence type="ECO:0000256" key="4">
    <source>
        <dbReference type="ARBA" id="ARBA00023242"/>
    </source>
</evidence>
<dbReference type="SUPFAM" id="SSF57701">
    <property type="entry name" value="Zn2/Cys6 DNA-binding domain"/>
    <property type="match status" value="1"/>
</dbReference>
<name>A0A0U5C6E6_ASPCI</name>
<dbReference type="PANTHER" id="PTHR38791">
    <property type="entry name" value="ZN(II)2CYS6 TRANSCRIPTION FACTOR (EUROFUNG)-RELATED-RELATED"/>
    <property type="match status" value="1"/>
</dbReference>
<protein>
    <submittedName>
        <fullName evidence="6">Putative C6 zinc finger domain protein</fullName>
    </submittedName>
</protein>
<dbReference type="PANTHER" id="PTHR38791:SF5">
    <property type="entry name" value="TRANSCRIPTION FACTOR DBAG-RELATED"/>
    <property type="match status" value="1"/>
</dbReference>
<keyword evidence="3" id="KW-0804">Transcription</keyword>
<keyword evidence="4" id="KW-0539">Nucleus</keyword>
<accession>A0A0U5C6E6</accession>
<evidence type="ECO:0000259" key="5">
    <source>
        <dbReference type="PROSITE" id="PS50048"/>
    </source>
</evidence>
<organism evidence="6 7">
    <name type="scientific">Aspergillus calidoustus</name>
    <dbReference type="NCBI Taxonomy" id="454130"/>
    <lineage>
        <taxon>Eukaryota</taxon>
        <taxon>Fungi</taxon>
        <taxon>Dikarya</taxon>
        <taxon>Ascomycota</taxon>
        <taxon>Pezizomycotina</taxon>
        <taxon>Eurotiomycetes</taxon>
        <taxon>Eurotiomycetidae</taxon>
        <taxon>Eurotiales</taxon>
        <taxon>Aspergillaceae</taxon>
        <taxon>Aspergillus</taxon>
        <taxon>Aspergillus subgen. Nidulantes</taxon>
    </lineage>
</organism>
<dbReference type="Proteomes" id="UP000054771">
    <property type="component" value="Unassembled WGS sequence"/>
</dbReference>
<dbReference type="OrthoDB" id="3525185at2759"/>
<evidence type="ECO:0000313" key="7">
    <source>
        <dbReference type="Proteomes" id="UP000054771"/>
    </source>
</evidence>